<dbReference type="Pfam" id="PF03067">
    <property type="entry name" value="LPMO_10"/>
    <property type="match status" value="1"/>
</dbReference>
<dbReference type="PANTHER" id="PTHR21113:SF4">
    <property type="entry name" value="CHITIN-BINDING TYPE-4 DOMAIN-CONTAINING PROTEIN"/>
    <property type="match status" value="1"/>
</dbReference>
<proteinExistence type="predicted"/>
<dbReference type="Proteomes" id="UP000694888">
    <property type="component" value="Unplaced"/>
</dbReference>
<feature type="domain" description="Chitin-binding type-4" evidence="2">
    <location>
        <begin position="21"/>
        <end position="207"/>
    </location>
</feature>
<dbReference type="RefSeq" id="XP_005092248.1">
    <property type="nucleotide sequence ID" value="XM_005092191.3"/>
</dbReference>
<name>A0ABM0JF30_APLCA</name>
<dbReference type="GeneID" id="101851710"/>
<feature type="chain" id="PRO_5046727151" evidence="1">
    <location>
        <begin position="21"/>
        <end position="213"/>
    </location>
</feature>
<keyword evidence="1" id="KW-0732">Signal</keyword>
<organism evidence="3 4">
    <name type="scientific">Aplysia californica</name>
    <name type="common">California sea hare</name>
    <dbReference type="NCBI Taxonomy" id="6500"/>
    <lineage>
        <taxon>Eukaryota</taxon>
        <taxon>Metazoa</taxon>
        <taxon>Spiralia</taxon>
        <taxon>Lophotrochozoa</taxon>
        <taxon>Mollusca</taxon>
        <taxon>Gastropoda</taxon>
        <taxon>Heterobranchia</taxon>
        <taxon>Euthyneura</taxon>
        <taxon>Tectipleura</taxon>
        <taxon>Aplysiida</taxon>
        <taxon>Aplysioidea</taxon>
        <taxon>Aplysiidae</taxon>
        <taxon>Aplysia</taxon>
    </lineage>
</organism>
<evidence type="ECO:0000259" key="2">
    <source>
        <dbReference type="Pfam" id="PF03067"/>
    </source>
</evidence>
<accession>A0ABM0JF30</accession>
<evidence type="ECO:0000256" key="1">
    <source>
        <dbReference type="SAM" id="SignalP"/>
    </source>
</evidence>
<reference evidence="4" key="1">
    <citation type="submission" date="2025-08" db="UniProtKB">
        <authorList>
            <consortium name="RefSeq"/>
        </authorList>
    </citation>
    <scope>IDENTIFICATION</scope>
</reference>
<gene>
    <name evidence="4" type="primary">LOC101851710</name>
</gene>
<sequence>MATILQIVTLATVLLVQVRGHGRLIEPPSRSSMWRYRFDNPVNYDDNQLYCGGYDHQWRVNQGRCGVCGDPYDGPRENEAGGTFANGIIVRQYQEGDIINVKVQLTKSHLGWFEFRLCPNNNVNRAVTQECLDSNLLESPNGFTRYNVRSWDAMVHSLKVRLPRGVTCTQCVLQWKYNAGNNVDCDSNGNCCKGCGPQEQFYGCADVSISPRW</sequence>
<evidence type="ECO:0000313" key="4">
    <source>
        <dbReference type="RefSeq" id="XP_005092248.1"/>
    </source>
</evidence>
<feature type="signal peptide" evidence="1">
    <location>
        <begin position="1"/>
        <end position="20"/>
    </location>
</feature>
<keyword evidence="3" id="KW-1185">Reference proteome</keyword>
<dbReference type="InterPro" id="IPR004302">
    <property type="entry name" value="Cellulose/chitin-bd_N"/>
</dbReference>
<dbReference type="PANTHER" id="PTHR21113">
    <property type="entry name" value="AGAP001705-PA"/>
    <property type="match status" value="1"/>
</dbReference>
<evidence type="ECO:0000313" key="3">
    <source>
        <dbReference type="Proteomes" id="UP000694888"/>
    </source>
</evidence>
<protein>
    <submittedName>
        <fullName evidence="4">Uncharacterized protein LOC101851710</fullName>
    </submittedName>
</protein>